<dbReference type="Pfam" id="PF02276">
    <property type="entry name" value="CytoC_RC"/>
    <property type="match status" value="1"/>
</dbReference>
<comment type="caution">
    <text evidence="9">The sequence shown here is derived from an EMBL/GenBank/DDBJ whole genome shotgun (WGS) entry which is preliminary data.</text>
</comment>
<evidence type="ECO:0000256" key="5">
    <source>
        <dbReference type="ARBA" id="ARBA00022617"/>
    </source>
</evidence>
<reference evidence="9 10" key="1">
    <citation type="submission" date="2018-06" db="EMBL/GenBank/DDBJ databases">
        <title>Genomic Encyclopedia of Archaeal and Bacterial Type Strains, Phase II (KMG-II): from individual species to whole genera.</title>
        <authorList>
            <person name="Goeker M."/>
        </authorList>
    </citation>
    <scope>NUCLEOTIDE SEQUENCE [LARGE SCALE GENOMIC DNA]</scope>
    <source>
        <strain evidence="9 10">DSM 23241</strain>
    </source>
</reference>
<dbReference type="Proteomes" id="UP000249720">
    <property type="component" value="Unassembled WGS sequence"/>
</dbReference>
<comment type="function">
    <text evidence="1">The reaction center of purple bacteria contains a tightly bound cytochrome molecule which re-reduces the photo oxidized primary electron donor.</text>
</comment>
<dbReference type="SUPFAM" id="SSF48695">
    <property type="entry name" value="Multiheme cytochromes"/>
    <property type="match status" value="1"/>
</dbReference>
<dbReference type="EMBL" id="QKZV01000001">
    <property type="protein sequence ID" value="PZX65627.1"/>
    <property type="molecule type" value="Genomic_DNA"/>
</dbReference>
<evidence type="ECO:0000256" key="3">
    <source>
        <dbReference type="ARBA" id="ARBA00022448"/>
    </source>
</evidence>
<dbReference type="GO" id="GO:0030077">
    <property type="term" value="C:plasma membrane light-harvesting complex"/>
    <property type="evidence" value="ECO:0007669"/>
    <property type="project" value="InterPro"/>
</dbReference>
<keyword evidence="6" id="KW-0479">Metal-binding</keyword>
<evidence type="ECO:0000313" key="10">
    <source>
        <dbReference type="Proteomes" id="UP000249720"/>
    </source>
</evidence>
<dbReference type="AlphaFoldDB" id="A0A2W7SFC4"/>
<dbReference type="GO" id="GO:0005506">
    <property type="term" value="F:iron ion binding"/>
    <property type="evidence" value="ECO:0007669"/>
    <property type="project" value="InterPro"/>
</dbReference>
<dbReference type="GO" id="GO:0009055">
    <property type="term" value="F:electron transfer activity"/>
    <property type="evidence" value="ECO:0007669"/>
    <property type="project" value="InterPro"/>
</dbReference>
<protein>
    <recommendedName>
        <fullName evidence="2">Photosynthetic reaction center cytochrome c subunit</fullName>
    </recommendedName>
</protein>
<evidence type="ECO:0000313" key="9">
    <source>
        <dbReference type="EMBL" id="PZX65627.1"/>
    </source>
</evidence>
<evidence type="ECO:0000256" key="1">
    <source>
        <dbReference type="ARBA" id="ARBA00003196"/>
    </source>
</evidence>
<name>A0A2W7SFC4_9BACT</name>
<sequence length="134" mass="14990">MNENKRKMKVLLALASILVIGILSFTLPNQPKPRNLKVLPQNISHDSLEHVMDGFKAALGVKCSFCHAPSKTQPGRMDPASDENPKKDIAREMMRMTMEINSKYISQIQMGDTAKIQMVTCATCHRGKPKPELQ</sequence>
<organism evidence="9 10">
    <name type="scientific">Hydrotalea sandarakina</name>
    <dbReference type="NCBI Taxonomy" id="1004304"/>
    <lineage>
        <taxon>Bacteria</taxon>
        <taxon>Pseudomonadati</taxon>
        <taxon>Bacteroidota</taxon>
        <taxon>Chitinophagia</taxon>
        <taxon>Chitinophagales</taxon>
        <taxon>Chitinophagaceae</taxon>
        <taxon>Hydrotalea</taxon>
    </lineage>
</organism>
<dbReference type="GO" id="GO:0019684">
    <property type="term" value="P:photosynthesis, light reaction"/>
    <property type="evidence" value="ECO:0007669"/>
    <property type="project" value="InterPro"/>
</dbReference>
<evidence type="ECO:0000256" key="7">
    <source>
        <dbReference type="ARBA" id="ARBA00022982"/>
    </source>
</evidence>
<keyword evidence="3" id="KW-0813">Transport</keyword>
<keyword evidence="7" id="KW-0249">Electron transport</keyword>
<dbReference type="InterPro" id="IPR036280">
    <property type="entry name" value="Multihaem_cyt_sf"/>
</dbReference>
<proteinExistence type="predicted"/>
<keyword evidence="10" id="KW-1185">Reference proteome</keyword>
<accession>A0A2W7SFC4</accession>
<dbReference type="InterPro" id="IPR023119">
    <property type="entry name" value="Multihaem_cyt_PRC_cyt_su-like"/>
</dbReference>
<keyword evidence="4" id="KW-0602">Photosynthesis</keyword>
<evidence type="ECO:0000256" key="8">
    <source>
        <dbReference type="ARBA" id="ARBA00023004"/>
    </source>
</evidence>
<dbReference type="InterPro" id="IPR003158">
    <property type="entry name" value="Photosyn_RC_cyt_c-su"/>
</dbReference>
<gene>
    <name evidence="9" type="ORF">LX80_00116</name>
</gene>
<keyword evidence="8" id="KW-0408">Iron</keyword>
<evidence type="ECO:0000256" key="2">
    <source>
        <dbReference type="ARBA" id="ARBA00015978"/>
    </source>
</evidence>
<evidence type="ECO:0000256" key="4">
    <source>
        <dbReference type="ARBA" id="ARBA00022531"/>
    </source>
</evidence>
<evidence type="ECO:0000256" key="6">
    <source>
        <dbReference type="ARBA" id="ARBA00022723"/>
    </source>
</evidence>
<dbReference type="Gene3D" id="1.10.468.10">
    <property type="entry name" value="Photosynthetic Reaction Center, subunit C, domain 2"/>
    <property type="match status" value="1"/>
</dbReference>
<dbReference type="NCBIfam" id="NF033196">
    <property type="entry name" value="c_type_nonphoto"/>
    <property type="match status" value="1"/>
</dbReference>
<dbReference type="GO" id="GO:0020037">
    <property type="term" value="F:heme binding"/>
    <property type="evidence" value="ECO:0007669"/>
    <property type="project" value="InterPro"/>
</dbReference>
<dbReference type="RefSeq" id="WP_245897895.1">
    <property type="nucleotide sequence ID" value="NZ_QKZV01000001.1"/>
</dbReference>
<keyword evidence="5" id="KW-0349">Heme</keyword>